<comment type="similarity">
    <text evidence="7">Belongs to the binding-protein-dependent transport system permease family.</text>
</comment>
<evidence type="ECO:0000256" key="7">
    <source>
        <dbReference type="RuleBase" id="RU363032"/>
    </source>
</evidence>
<dbReference type="PANTHER" id="PTHR43163:SF6">
    <property type="entry name" value="DIPEPTIDE TRANSPORT SYSTEM PERMEASE PROTEIN DPPB-RELATED"/>
    <property type="match status" value="1"/>
</dbReference>
<evidence type="ECO:0000256" key="1">
    <source>
        <dbReference type="ARBA" id="ARBA00004651"/>
    </source>
</evidence>
<dbReference type="PANTHER" id="PTHR43163">
    <property type="entry name" value="DIPEPTIDE TRANSPORT SYSTEM PERMEASE PROTEIN DPPB-RELATED"/>
    <property type="match status" value="1"/>
</dbReference>
<proteinExistence type="inferred from homology"/>
<organism evidence="9">
    <name type="scientific">Caldilineaceae bacterium SB0661_bin_32</name>
    <dbReference type="NCBI Taxonomy" id="2605255"/>
    <lineage>
        <taxon>Bacteria</taxon>
        <taxon>Bacillati</taxon>
        <taxon>Chloroflexota</taxon>
        <taxon>Caldilineae</taxon>
        <taxon>Caldilineales</taxon>
        <taxon>Caldilineaceae</taxon>
    </lineage>
</organism>
<feature type="transmembrane region" description="Helical" evidence="7">
    <location>
        <begin position="198"/>
        <end position="217"/>
    </location>
</feature>
<dbReference type="InterPro" id="IPR045621">
    <property type="entry name" value="BPD_transp_1_N"/>
</dbReference>
<evidence type="ECO:0000256" key="3">
    <source>
        <dbReference type="ARBA" id="ARBA00022475"/>
    </source>
</evidence>
<dbReference type="Gene3D" id="1.10.3720.10">
    <property type="entry name" value="MetI-like"/>
    <property type="match status" value="1"/>
</dbReference>
<dbReference type="Pfam" id="PF19300">
    <property type="entry name" value="BPD_transp_1_N"/>
    <property type="match status" value="2"/>
</dbReference>
<feature type="transmembrane region" description="Helical" evidence="7">
    <location>
        <begin position="298"/>
        <end position="324"/>
    </location>
</feature>
<comment type="subcellular location">
    <subcellularLocation>
        <location evidence="1 7">Cell membrane</location>
        <topology evidence="1 7">Multi-pass membrane protein</topology>
    </subcellularLocation>
</comment>
<feature type="transmembrane region" description="Helical" evidence="7">
    <location>
        <begin position="9"/>
        <end position="30"/>
    </location>
</feature>
<dbReference type="CDD" id="cd06261">
    <property type="entry name" value="TM_PBP2"/>
    <property type="match status" value="1"/>
</dbReference>
<sequence length="334" mass="36800">MGLFIVRRLLASVVVLIFVSIVVFVAMRLAPGDPAMLMLGADAAGYVIGGAGESTYQKSLYEEKLEELRREMGLDRPIYIQYLYWIRGILGGNLGYSVRNELPVLPIILGRLPATLELLVLAVIMAMIVAIPAGILAAVKHRSMIDYAVGTFSAAGFAIPVFWLGLLFILIFGVRLGWFPVSGYIPLWESPVENLKRAFLPSLTLGLYLTAYFVRFLRADLLEVLQQDYIRTASAKGLTQSQIILRHALKNSVISLLTIIGIVVGGLLSGSVIIEQVFGWSGLGWLLVQSIFQRDYPMVQGIVILAAFGYTMVNLLVDISYGLLNPRIRAQFSM</sequence>
<evidence type="ECO:0000313" key="9">
    <source>
        <dbReference type="EMBL" id="MYC96254.1"/>
    </source>
</evidence>
<dbReference type="SUPFAM" id="SSF161098">
    <property type="entry name" value="MetI-like"/>
    <property type="match status" value="1"/>
</dbReference>
<keyword evidence="6 7" id="KW-0472">Membrane</keyword>
<keyword evidence="5 7" id="KW-1133">Transmembrane helix</keyword>
<evidence type="ECO:0000256" key="4">
    <source>
        <dbReference type="ARBA" id="ARBA00022692"/>
    </source>
</evidence>
<protein>
    <submittedName>
        <fullName evidence="9">ABC transporter permease</fullName>
    </submittedName>
</protein>
<dbReference type="GO" id="GO:0055085">
    <property type="term" value="P:transmembrane transport"/>
    <property type="evidence" value="ECO:0007669"/>
    <property type="project" value="InterPro"/>
</dbReference>
<evidence type="ECO:0000256" key="2">
    <source>
        <dbReference type="ARBA" id="ARBA00022448"/>
    </source>
</evidence>
<keyword evidence="4 7" id="KW-0812">Transmembrane</keyword>
<feature type="domain" description="ABC transmembrane type-1" evidence="8">
    <location>
        <begin position="112"/>
        <end position="321"/>
    </location>
</feature>
<feature type="transmembrane region" description="Helical" evidence="7">
    <location>
        <begin position="151"/>
        <end position="178"/>
    </location>
</feature>
<dbReference type="EMBL" id="VXMH01000076">
    <property type="protein sequence ID" value="MYC96254.1"/>
    <property type="molecule type" value="Genomic_DNA"/>
</dbReference>
<dbReference type="AlphaFoldDB" id="A0A6B1D9I8"/>
<feature type="transmembrane region" description="Helical" evidence="7">
    <location>
        <begin position="253"/>
        <end position="278"/>
    </location>
</feature>
<dbReference type="Pfam" id="PF00528">
    <property type="entry name" value="BPD_transp_1"/>
    <property type="match status" value="1"/>
</dbReference>
<dbReference type="InterPro" id="IPR000515">
    <property type="entry name" value="MetI-like"/>
</dbReference>
<accession>A0A6B1D9I8</accession>
<comment type="caution">
    <text evidence="9">The sequence shown here is derived from an EMBL/GenBank/DDBJ whole genome shotgun (WGS) entry which is preliminary data.</text>
</comment>
<keyword evidence="2 7" id="KW-0813">Transport</keyword>
<reference evidence="9" key="1">
    <citation type="submission" date="2019-09" db="EMBL/GenBank/DDBJ databases">
        <title>Characterisation of the sponge microbiome using genome-centric metagenomics.</title>
        <authorList>
            <person name="Engelberts J.P."/>
            <person name="Robbins S.J."/>
            <person name="De Goeij J.M."/>
            <person name="Aranda M."/>
            <person name="Bell S.C."/>
            <person name="Webster N.S."/>
        </authorList>
    </citation>
    <scope>NUCLEOTIDE SEQUENCE</scope>
    <source>
        <strain evidence="9">SB0661_bin_32</strain>
    </source>
</reference>
<dbReference type="InterPro" id="IPR035906">
    <property type="entry name" value="MetI-like_sf"/>
</dbReference>
<keyword evidence="3" id="KW-1003">Cell membrane</keyword>
<dbReference type="PROSITE" id="PS50928">
    <property type="entry name" value="ABC_TM1"/>
    <property type="match status" value="1"/>
</dbReference>
<gene>
    <name evidence="9" type="ORF">F4X14_14920</name>
</gene>
<evidence type="ECO:0000256" key="5">
    <source>
        <dbReference type="ARBA" id="ARBA00022989"/>
    </source>
</evidence>
<name>A0A6B1D9I8_9CHLR</name>
<feature type="transmembrane region" description="Helical" evidence="7">
    <location>
        <begin position="118"/>
        <end position="139"/>
    </location>
</feature>
<evidence type="ECO:0000259" key="8">
    <source>
        <dbReference type="PROSITE" id="PS50928"/>
    </source>
</evidence>
<evidence type="ECO:0000256" key="6">
    <source>
        <dbReference type="ARBA" id="ARBA00023136"/>
    </source>
</evidence>
<dbReference type="GO" id="GO:0005886">
    <property type="term" value="C:plasma membrane"/>
    <property type="evidence" value="ECO:0007669"/>
    <property type="project" value="UniProtKB-SubCell"/>
</dbReference>